<feature type="chain" id="PRO_5036446392" evidence="1">
    <location>
        <begin position="18"/>
        <end position="206"/>
    </location>
</feature>
<evidence type="ECO:0000256" key="1">
    <source>
        <dbReference type="SAM" id="SignalP"/>
    </source>
</evidence>
<comment type="caution">
    <text evidence="2">The sequence shown here is derived from an EMBL/GenBank/DDBJ whole genome shotgun (WGS) entry which is preliminary data.</text>
</comment>
<reference evidence="2" key="1">
    <citation type="submission" date="2020-08" db="EMBL/GenBank/DDBJ databases">
        <title>Multicomponent nature underlies the extraordinary mechanical properties of spider dragline silk.</title>
        <authorList>
            <person name="Kono N."/>
            <person name="Nakamura H."/>
            <person name="Mori M."/>
            <person name="Yoshida Y."/>
            <person name="Ohtoshi R."/>
            <person name="Malay A.D."/>
            <person name="Moran D.A.P."/>
            <person name="Tomita M."/>
            <person name="Numata K."/>
            <person name="Arakawa K."/>
        </authorList>
    </citation>
    <scope>NUCLEOTIDE SEQUENCE</scope>
</reference>
<dbReference type="EMBL" id="BMAW01021241">
    <property type="protein sequence ID" value="GFT72050.1"/>
    <property type="molecule type" value="Genomic_DNA"/>
</dbReference>
<keyword evidence="3" id="KW-1185">Reference proteome</keyword>
<feature type="signal peptide" evidence="1">
    <location>
        <begin position="1"/>
        <end position="17"/>
    </location>
</feature>
<accession>A0A8X6PMP0</accession>
<evidence type="ECO:0000313" key="2">
    <source>
        <dbReference type="EMBL" id="GFT72050.1"/>
    </source>
</evidence>
<dbReference type="OrthoDB" id="6426447at2759"/>
<name>A0A8X6PMP0_NEPPI</name>
<dbReference type="Proteomes" id="UP000887013">
    <property type="component" value="Unassembled WGS sequence"/>
</dbReference>
<organism evidence="2 3">
    <name type="scientific">Nephila pilipes</name>
    <name type="common">Giant wood spider</name>
    <name type="synonym">Nephila maculata</name>
    <dbReference type="NCBI Taxonomy" id="299642"/>
    <lineage>
        <taxon>Eukaryota</taxon>
        <taxon>Metazoa</taxon>
        <taxon>Ecdysozoa</taxon>
        <taxon>Arthropoda</taxon>
        <taxon>Chelicerata</taxon>
        <taxon>Arachnida</taxon>
        <taxon>Araneae</taxon>
        <taxon>Araneomorphae</taxon>
        <taxon>Entelegynae</taxon>
        <taxon>Araneoidea</taxon>
        <taxon>Nephilidae</taxon>
        <taxon>Nephila</taxon>
    </lineage>
</organism>
<proteinExistence type="predicted"/>
<protein>
    <submittedName>
        <fullName evidence="2">Uncharacterized protein</fullName>
    </submittedName>
</protein>
<gene>
    <name evidence="2" type="primary">NCL1_48044</name>
    <name evidence="2" type="ORF">NPIL_133121</name>
</gene>
<evidence type="ECO:0000313" key="3">
    <source>
        <dbReference type="Proteomes" id="UP000887013"/>
    </source>
</evidence>
<dbReference type="AlphaFoldDB" id="A0A8X6PMP0"/>
<keyword evidence="1" id="KW-0732">Signal</keyword>
<sequence length="206" mass="22179">MKTFLLLVVALPCIVVAEIRCPGGVICPSSQKCCKVNGQYECCDLDVDIPKREENLYAGVAMEPQLGPSYYNTSDGVTQNGYYGECSYLNCDGTCCAIDKCCPLRSATCCPNDRCCPFRNTCCNNGCCGTSQKCCGDGCCPELGTCCEDGCCSEGHRCCNGWCCKKPKRCGSRHFTCVNAAEAFTPALTSLLMLVAASFGSRLYFL</sequence>